<evidence type="ECO:0000256" key="1">
    <source>
        <dbReference type="SAM" id="MobiDB-lite"/>
    </source>
</evidence>
<evidence type="ECO:0000256" key="2">
    <source>
        <dbReference type="SAM" id="Phobius"/>
    </source>
</evidence>
<name>A0A7C4RUV0_9BACT</name>
<protein>
    <submittedName>
        <fullName evidence="3">Uncharacterized protein</fullName>
    </submittedName>
</protein>
<keyword evidence="2" id="KW-0472">Membrane</keyword>
<keyword evidence="2" id="KW-1133">Transmembrane helix</keyword>
<sequence>MKSSEKDLASHHHSTIQNKFLIGLAVIFLILGMVFLFSLHIHLKEILHIETEANAEIVFSHLTSLQDYVRTMLRSAARQALPPDEFLLEAISTSFVTRKVLVDLIGRQGPSPNGGPQPESCGTLPSGSPA</sequence>
<feature type="region of interest" description="Disordered" evidence="1">
    <location>
        <begin position="107"/>
        <end position="130"/>
    </location>
</feature>
<reference evidence="3" key="1">
    <citation type="journal article" date="2020" name="mSystems">
        <title>Genome- and Community-Level Interaction Insights into Carbon Utilization and Element Cycling Functions of Hydrothermarchaeota in Hydrothermal Sediment.</title>
        <authorList>
            <person name="Zhou Z."/>
            <person name="Liu Y."/>
            <person name="Xu W."/>
            <person name="Pan J."/>
            <person name="Luo Z.H."/>
            <person name="Li M."/>
        </authorList>
    </citation>
    <scope>NUCLEOTIDE SEQUENCE [LARGE SCALE GENOMIC DNA]</scope>
    <source>
        <strain evidence="3">SpSt-477</strain>
    </source>
</reference>
<proteinExistence type="predicted"/>
<gene>
    <name evidence="3" type="ORF">ENS29_17430</name>
</gene>
<organism evidence="3">
    <name type="scientific">Desulfatirhabdium butyrativorans</name>
    <dbReference type="NCBI Taxonomy" id="340467"/>
    <lineage>
        <taxon>Bacteria</taxon>
        <taxon>Pseudomonadati</taxon>
        <taxon>Thermodesulfobacteriota</taxon>
        <taxon>Desulfobacteria</taxon>
        <taxon>Desulfobacterales</taxon>
        <taxon>Desulfatirhabdiaceae</taxon>
        <taxon>Desulfatirhabdium</taxon>
    </lineage>
</organism>
<keyword evidence="2" id="KW-0812">Transmembrane</keyword>
<accession>A0A7C4RUV0</accession>
<dbReference type="EMBL" id="DSUH01000395">
    <property type="protein sequence ID" value="HGU34603.1"/>
    <property type="molecule type" value="Genomic_DNA"/>
</dbReference>
<dbReference type="AlphaFoldDB" id="A0A7C4RUV0"/>
<comment type="caution">
    <text evidence="3">The sequence shown here is derived from an EMBL/GenBank/DDBJ whole genome shotgun (WGS) entry which is preliminary data.</text>
</comment>
<feature type="transmembrane region" description="Helical" evidence="2">
    <location>
        <begin position="20"/>
        <end position="39"/>
    </location>
</feature>
<evidence type="ECO:0000313" key="3">
    <source>
        <dbReference type="EMBL" id="HGU34603.1"/>
    </source>
</evidence>